<keyword evidence="2" id="KW-1185">Reference proteome</keyword>
<accession>A0A8C9KZ59</accession>
<sequence>MTFCYQRQCEDSCYSPCSYGTVCSSRSYDCGSPCGYQGYYGRLCGYRQCCPSFSPPLLPPPYSLPLLPEILLRRLLPPATEC</sequence>
<evidence type="ECO:0000313" key="1">
    <source>
        <dbReference type="Ensembl" id="ENSSCAP00000002331.1"/>
    </source>
</evidence>
<organism evidence="1 2">
    <name type="scientific">Serinus canaria</name>
    <name type="common">Island canary</name>
    <name type="synonym">Fringilla canaria</name>
    <dbReference type="NCBI Taxonomy" id="9135"/>
    <lineage>
        <taxon>Eukaryota</taxon>
        <taxon>Metazoa</taxon>
        <taxon>Chordata</taxon>
        <taxon>Craniata</taxon>
        <taxon>Vertebrata</taxon>
        <taxon>Euteleostomi</taxon>
        <taxon>Archelosauria</taxon>
        <taxon>Archosauria</taxon>
        <taxon>Dinosauria</taxon>
        <taxon>Saurischia</taxon>
        <taxon>Theropoda</taxon>
        <taxon>Coelurosauria</taxon>
        <taxon>Aves</taxon>
        <taxon>Neognathae</taxon>
        <taxon>Neoaves</taxon>
        <taxon>Telluraves</taxon>
        <taxon>Australaves</taxon>
        <taxon>Passeriformes</taxon>
        <taxon>Passeroidea</taxon>
        <taxon>Fringillidae</taxon>
        <taxon>Carduelinae</taxon>
        <taxon>Serinus</taxon>
    </lineage>
</organism>
<dbReference type="OMA" id="YGDLCGY"/>
<evidence type="ECO:0000313" key="2">
    <source>
        <dbReference type="Proteomes" id="UP000694409"/>
    </source>
</evidence>
<proteinExistence type="predicted"/>
<protein>
    <recommendedName>
        <fullName evidence="3">Epidermal differentiation protein</fullName>
    </recommendedName>
</protein>
<reference evidence="1" key="1">
    <citation type="submission" date="2025-08" db="UniProtKB">
        <authorList>
            <consortium name="Ensembl"/>
        </authorList>
    </citation>
    <scope>IDENTIFICATION</scope>
</reference>
<evidence type="ECO:0008006" key="3">
    <source>
        <dbReference type="Google" id="ProtNLM"/>
    </source>
</evidence>
<dbReference type="AlphaFoldDB" id="A0A8C9KZ59"/>
<name>A0A8C9KZ59_SERCA</name>
<dbReference type="Ensembl" id="ENSSCAT00000002786.1">
    <property type="protein sequence ID" value="ENSSCAP00000002331.1"/>
    <property type="gene ID" value="ENSSCAG00000002046.1"/>
</dbReference>
<dbReference type="Proteomes" id="UP000694409">
    <property type="component" value="Unassembled WGS sequence"/>
</dbReference>
<dbReference type="GeneTree" id="ENSGT01030000235366"/>
<reference evidence="1" key="2">
    <citation type="submission" date="2025-09" db="UniProtKB">
        <authorList>
            <consortium name="Ensembl"/>
        </authorList>
    </citation>
    <scope>IDENTIFICATION</scope>
</reference>